<dbReference type="Pfam" id="PF12883">
    <property type="entry name" value="DUF3828"/>
    <property type="match status" value="1"/>
</dbReference>
<keyword evidence="4" id="KW-1185">Reference proteome</keyword>
<comment type="caution">
    <text evidence="3">The sequence shown here is derived from an EMBL/GenBank/DDBJ whole genome shotgun (WGS) entry which is preliminary data.</text>
</comment>
<accession>A0ABS2KN65</accession>
<reference evidence="3" key="1">
    <citation type="submission" date="2020-10" db="EMBL/GenBank/DDBJ databases">
        <title>Phylogeny of dyella-like bacteria.</title>
        <authorList>
            <person name="Fu J."/>
        </authorList>
    </citation>
    <scope>NUCLEOTIDE SEQUENCE</scope>
    <source>
        <strain evidence="3">DHON07</strain>
    </source>
</reference>
<evidence type="ECO:0000256" key="1">
    <source>
        <dbReference type="SAM" id="SignalP"/>
    </source>
</evidence>
<name>A0ABS2KN65_9GAMM</name>
<evidence type="ECO:0000259" key="2">
    <source>
        <dbReference type="Pfam" id="PF12883"/>
    </source>
</evidence>
<gene>
    <name evidence="3" type="ORF">ISS99_22995</name>
</gene>
<proteinExistence type="predicted"/>
<feature type="signal peptide" evidence="1">
    <location>
        <begin position="1"/>
        <end position="25"/>
    </location>
</feature>
<sequence>MKRLASMLVVVLLMTVGLLPARLQAQQAPATPEAAVASFYQWFFKHDNDNTYPLREKDIYSFVSQKTVDRLKDVYNRAGPPHDVDYFLKVQDYDPKDWAANVVVHPSTTLGDVVVVPVTFGSKDKISVLVFLRKQDGRWKITKVDDTWDYE</sequence>
<dbReference type="Gene3D" id="3.10.450.50">
    <property type="match status" value="1"/>
</dbReference>
<dbReference type="InterPro" id="IPR024289">
    <property type="entry name" value="DUF3828"/>
</dbReference>
<feature type="domain" description="DUF3828" evidence="2">
    <location>
        <begin position="32"/>
        <end position="146"/>
    </location>
</feature>
<feature type="chain" id="PRO_5046857459" evidence="1">
    <location>
        <begin position="26"/>
        <end position="151"/>
    </location>
</feature>
<evidence type="ECO:0000313" key="4">
    <source>
        <dbReference type="Proteomes" id="UP001430193"/>
    </source>
</evidence>
<dbReference type="EMBL" id="JADIKF010000040">
    <property type="protein sequence ID" value="MBM7132409.1"/>
    <property type="molecule type" value="Genomic_DNA"/>
</dbReference>
<protein>
    <submittedName>
        <fullName evidence="3">DUF3828 domain-containing protein</fullName>
    </submittedName>
</protein>
<evidence type="ECO:0000313" key="3">
    <source>
        <dbReference type="EMBL" id="MBM7132409.1"/>
    </source>
</evidence>
<dbReference type="RefSeq" id="WP_204633914.1">
    <property type="nucleotide sequence ID" value="NZ_BSOC01000001.1"/>
</dbReference>
<keyword evidence="1" id="KW-0732">Signal</keyword>
<organism evidence="3 4">
    <name type="scientific">Dyella mobilis</name>
    <dbReference type="NCBI Taxonomy" id="1849582"/>
    <lineage>
        <taxon>Bacteria</taxon>
        <taxon>Pseudomonadati</taxon>
        <taxon>Pseudomonadota</taxon>
        <taxon>Gammaproteobacteria</taxon>
        <taxon>Lysobacterales</taxon>
        <taxon>Rhodanobacteraceae</taxon>
        <taxon>Dyella</taxon>
    </lineage>
</organism>
<dbReference type="Proteomes" id="UP001430193">
    <property type="component" value="Unassembled WGS sequence"/>
</dbReference>